<dbReference type="InterPro" id="IPR050815">
    <property type="entry name" value="TF_fung"/>
</dbReference>
<dbReference type="InParanoid" id="A0A132B4K4"/>
<dbReference type="Pfam" id="PF04082">
    <property type="entry name" value="Fungal_trans"/>
    <property type="match status" value="1"/>
</dbReference>
<evidence type="ECO:0000256" key="3">
    <source>
        <dbReference type="ARBA" id="ARBA00023015"/>
    </source>
</evidence>
<evidence type="ECO:0000256" key="1">
    <source>
        <dbReference type="ARBA" id="ARBA00004123"/>
    </source>
</evidence>
<keyword evidence="6" id="KW-0812">Transmembrane</keyword>
<keyword evidence="4" id="KW-0804">Transcription</keyword>
<evidence type="ECO:0000256" key="5">
    <source>
        <dbReference type="ARBA" id="ARBA00023242"/>
    </source>
</evidence>
<evidence type="ECO:0000259" key="7">
    <source>
        <dbReference type="Pfam" id="PF04082"/>
    </source>
</evidence>
<protein>
    <recommendedName>
        <fullName evidence="7">Xylanolytic transcriptional activator regulatory domain-containing protein</fullName>
    </recommendedName>
</protein>
<dbReference type="RefSeq" id="XP_018061693.1">
    <property type="nucleotide sequence ID" value="XM_018207013.1"/>
</dbReference>
<keyword evidence="2" id="KW-0479">Metal-binding</keyword>
<evidence type="ECO:0000256" key="2">
    <source>
        <dbReference type="ARBA" id="ARBA00022723"/>
    </source>
</evidence>
<gene>
    <name evidence="8" type="ORF">LY89DRAFT_363751</name>
</gene>
<keyword evidence="9" id="KW-1185">Reference proteome</keyword>
<comment type="subcellular location">
    <subcellularLocation>
        <location evidence="1">Nucleus</location>
    </subcellularLocation>
</comment>
<dbReference type="GO" id="GO:0008270">
    <property type="term" value="F:zinc ion binding"/>
    <property type="evidence" value="ECO:0007669"/>
    <property type="project" value="InterPro"/>
</dbReference>
<dbReference type="GO" id="GO:0005634">
    <property type="term" value="C:nucleus"/>
    <property type="evidence" value="ECO:0007669"/>
    <property type="project" value="UniProtKB-SubCell"/>
</dbReference>
<organism evidence="8 9">
    <name type="scientific">Mollisia scopiformis</name>
    <name type="common">Conifer needle endophyte fungus</name>
    <name type="synonym">Phialocephala scopiformis</name>
    <dbReference type="NCBI Taxonomy" id="149040"/>
    <lineage>
        <taxon>Eukaryota</taxon>
        <taxon>Fungi</taxon>
        <taxon>Dikarya</taxon>
        <taxon>Ascomycota</taxon>
        <taxon>Pezizomycotina</taxon>
        <taxon>Leotiomycetes</taxon>
        <taxon>Helotiales</taxon>
        <taxon>Mollisiaceae</taxon>
        <taxon>Mollisia</taxon>
    </lineage>
</organism>
<proteinExistence type="predicted"/>
<dbReference type="Proteomes" id="UP000070700">
    <property type="component" value="Unassembled WGS sequence"/>
</dbReference>
<dbReference type="PANTHER" id="PTHR47338:SF5">
    <property type="entry name" value="ZN(II)2CYS6 TRANSCRIPTION FACTOR (EUROFUNG)"/>
    <property type="match status" value="1"/>
</dbReference>
<dbReference type="GO" id="GO:0000981">
    <property type="term" value="F:DNA-binding transcription factor activity, RNA polymerase II-specific"/>
    <property type="evidence" value="ECO:0007669"/>
    <property type="project" value="InterPro"/>
</dbReference>
<name>A0A132B4K4_MOLSC</name>
<dbReference type="KEGG" id="psco:LY89DRAFT_363751"/>
<dbReference type="GO" id="GO:0003677">
    <property type="term" value="F:DNA binding"/>
    <property type="evidence" value="ECO:0007669"/>
    <property type="project" value="InterPro"/>
</dbReference>
<dbReference type="EMBL" id="KQ947440">
    <property type="protein sequence ID" value="KUJ07338.1"/>
    <property type="molecule type" value="Genomic_DNA"/>
</dbReference>
<feature type="transmembrane region" description="Helical" evidence="6">
    <location>
        <begin position="357"/>
        <end position="385"/>
    </location>
</feature>
<keyword evidence="6" id="KW-1133">Transmembrane helix</keyword>
<evidence type="ECO:0000256" key="6">
    <source>
        <dbReference type="SAM" id="Phobius"/>
    </source>
</evidence>
<reference evidence="8 9" key="1">
    <citation type="submission" date="2015-10" db="EMBL/GenBank/DDBJ databases">
        <title>Full genome of DAOMC 229536 Phialocephala scopiformis, a fungal endophyte of spruce producing the potent anti-insectan compound rugulosin.</title>
        <authorList>
            <consortium name="DOE Joint Genome Institute"/>
            <person name="Walker A.K."/>
            <person name="Frasz S.L."/>
            <person name="Seifert K.A."/>
            <person name="Miller J.D."/>
            <person name="Mondo S.J."/>
            <person name="Labutti K."/>
            <person name="Lipzen A."/>
            <person name="Dockter R."/>
            <person name="Kennedy M."/>
            <person name="Grigoriev I.V."/>
            <person name="Spatafora J.W."/>
        </authorList>
    </citation>
    <scope>NUCLEOTIDE SEQUENCE [LARGE SCALE GENOMIC DNA]</scope>
    <source>
        <strain evidence="8 9">CBS 120377</strain>
    </source>
</reference>
<sequence>MADVEFSERYHLVVKHHGAELLFLHDRLQDQPWLHLRLPTDDQTPQSLIVITGILCLSDLIRGIDEGYFDCLRHELHDYEQYHAPPSLQIIQGNLMLGLCQMCKAQFKQSHLRIARATNLARVLNLDNPESMDNTIDPMEARLTFFTCVILERMVTAISAPPMVVLDRIQVPWPCSRENIRRGTDTEKPDPLLRIYIKALEWFSLLMQHKSSAHDHLRKECDSKFTEPELAACKEGRTNPDLARRISVVLHFCLFQRRREEKRITEFLEELEAYSDTDLSRILEAPFFAWCVKEMMVVAQEFKHDLSNACPKLESRVVPMMDRLHIIRSHRAYPDGLVRIKSESGLVMEGISKSRTLAWYGMIFGYAWQVIAVGLAVAVAVAVAFCCCCTMRLFALPPFSS</sequence>
<evidence type="ECO:0000313" key="9">
    <source>
        <dbReference type="Proteomes" id="UP000070700"/>
    </source>
</evidence>
<dbReference type="PANTHER" id="PTHR47338">
    <property type="entry name" value="ZN(II)2CYS6 TRANSCRIPTION FACTOR (EUROFUNG)-RELATED"/>
    <property type="match status" value="1"/>
</dbReference>
<keyword evidence="3" id="KW-0805">Transcription regulation</keyword>
<evidence type="ECO:0000313" key="8">
    <source>
        <dbReference type="EMBL" id="KUJ07338.1"/>
    </source>
</evidence>
<dbReference type="GeneID" id="28816739"/>
<accession>A0A132B4K4</accession>
<dbReference type="GO" id="GO:0006351">
    <property type="term" value="P:DNA-templated transcription"/>
    <property type="evidence" value="ECO:0007669"/>
    <property type="project" value="InterPro"/>
</dbReference>
<keyword evidence="6" id="KW-0472">Membrane</keyword>
<feature type="domain" description="Xylanolytic transcriptional activator regulatory" evidence="7">
    <location>
        <begin position="71"/>
        <end position="193"/>
    </location>
</feature>
<dbReference type="CDD" id="cd12148">
    <property type="entry name" value="fungal_TF_MHR"/>
    <property type="match status" value="1"/>
</dbReference>
<keyword evidence="5" id="KW-0539">Nucleus</keyword>
<evidence type="ECO:0000256" key="4">
    <source>
        <dbReference type="ARBA" id="ARBA00023163"/>
    </source>
</evidence>
<dbReference type="InterPro" id="IPR007219">
    <property type="entry name" value="XnlR_reg_dom"/>
</dbReference>
<dbReference type="AlphaFoldDB" id="A0A132B4K4"/>